<name>A0ABX5ZH02_9GAMM</name>
<reference evidence="1 2" key="1">
    <citation type="submission" date="2019-09" db="EMBL/GenBank/DDBJ databases">
        <title>Complete genome sequence of Francisella marina E103-15.</title>
        <authorList>
            <person name="Tekedar H.C."/>
            <person name="Griffin M.J."/>
            <person name="Waldbieser G.C."/>
            <person name="Soto E."/>
        </authorList>
    </citation>
    <scope>NUCLEOTIDE SEQUENCE [LARGE SCALE GENOMIC DNA]</scope>
    <source>
        <strain evidence="1 2">E103-15</strain>
    </source>
</reference>
<sequence>MSFQIVLSANTVIDKLNIAYYKDSNLISNSTSPLLSVAPLSIHNTNSENLTIVVDPSINISNDGIAINSLTLLPNEEVEISHSQSNYFILEYVNGEGIAGDTILISQDKYTSVNNDFTLKNSRNVIYFTSDTDTIDIIEDETDKPVSNRFYELKNNDTKTIQVNFGFDIEINKDDVVDSISLQAGASIRLFKKSNNLFAQSYKADDDSFIDKSAFSSDLVVEKLTTNNALYLPKRNRYYRAINSIDRVGLDLKDLNVSDSFYIKCDAVSQVVFFNGLEAITNKHDFMVNAGDKLLIIVTEIIADVRIFDIVRTSSLLISTTDDELRDKFNIMIETFNNLLLQRLEDKKEIENLRNNINLMTSSIE</sequence>
<accession>A0ABX5ZH02</accession>
<evidence type="ECO:0000313" key="1">
    <source>
        <dbReference type="EMBL" id="QEO57553.1"/>
    </source>
</evidence>
<dbReference type="Proteomes" id="UP000322509">
    <property type="component" value="Chromosome"/>
</dbReference>
<dbReference type="RefSeq" id="WP_149368733.1">
    <property type="nucleotide sequence ID" value="NZ_CP043550.1"/>
</dbReference>
<organism evidence="1 2">
    <name type="scientific">Francisella marina</name>
    <dbReference type="NCBI Taxonomy" id="2249302"/>
    <lineage>
        <taxon>Bacteria</taxon>
        <taxon>Pseudomonadati</taxon>
        <taxon>Pseudomonadota</taxon>
        <taxon>Gammaproteobacteria</taxon>
        <taxon>Thiotrichales</taxon>
        <taxon>Francisellaceae</taxon>
        <taxon>Francisella</taxon>
    </lineage>
</organism>
<protein>
    <submittedName>
        <fullName evidence="1">Uncharacterized protein</fullName>
    </submittedName>
</protein>
<gene>
    <name evidence="1" type="ORF">F0R74_06695</name>
</gene>
<keyword evidence="2" id="KW-1185">Reference proteome</keyword>
<evidence type="ECO:0000313" key="2">
    <source>
        <dbReference type="Proteomes" id="UP000322509"/>
    </source>
</evidence>
<dbReference type="EMBL" id="CP043550">
    <property type="protein sequence ID" value="QEO57553.1"/>
    <property type="molecule type" value="Genomic_DNA"/>
</dbReference>
<proteinExistence type="predicted"/>